<evidence type="ECO:0000256" key="4">
    <source>
        <dbReference type="PROSITE-ProRule" id="PRU00146"/>
    </source>
</evidence>
<evidence type="ECO:0000256" key="5">
    <source>
        <dbReference type="SAM" id="MobiDB-lite"/>
    </source>
</evidence>
<dbReference type="InterPro" id="IPR019787">
    <property type="entry name" value="Znf_PHD-finger"/>
</dbReference>
<feature type="compositionally biased region" description="Polar residues" evidence="5">
    <location>
        <begin position="22"/>
        <end position="43"/>
    </location>
</feature>
<proteinExistence type="predicted"/>
<evidence type="ECO:0000256" key="1">
    <source>
        <dbReference type="ARBA" id="ARBA00022723"/>
    </source>
</evidence>
<dbReference type="CDD" id="cd15517">
    <property type="entry name" value="PHD_TCF19_like"/>
    <property type="match status" value="1"/>
</dbReference>
<evidence type="ECO:0000256" key="3">
    <source>
        <dbReference type="ARBA" id="ARBA00022833"/>
    </source>
</evidence>
<feature type="domain" description="PHD-type" evidence="6">
    <location>
        <begin position="112"/>
        <end position="167"/>
    </location>
</feature>
<dbReference type="EMBL" id="BMAT01000228">
    <property type="protein sequence ID" value="GFR62116.1"/>
    <property type="molecule type" value="Genomic_DNA"/>
</dbReference>
<protein>
    <recommendedName>
        <fullName evidence="6">PHD-type domain-containing protein</fullName>
    </recommendedName>
</protein>
<feature type="region of interest" description="Disordered" evidence="5">
    <location>
        <begin position="19"/>
        <end position="106"/>
    </location>
</feature>
<dbReference type="PROSITE" id="PS50016">
    <property type="entry name" value="ZF_PHD_2"/>
    <property type="match status" value="1"/>
</dbReference>
<feature type="compositionally biased region" description="Basic and acidic residues" evidence="5">
    <location>
        <begin position="50"/>
        <end position="65"/>
    </location>
</feature>
<organism evidence="7 8">
    <name type="scientific">Elysia marginata</name>
    <dbReference type="NCBI Taxonomy" id="1093978"/>
    <lineage>
        <taxon>Eukaryota</taxon>
        <taxon>Metazoa</taxon>
        <taxon>Spiralia</taxon>
        <taxon>Lophotrochozoa</taxon>
        <taxon>Mollusca</taxon>
        <taxon>Gastropoda</taxon>
        <taxon>Heterobranchia</taxon>
        <taxon>Euthyneura</taxon>
        <taxon>Panpulmonata</taxon>
        <taxon>Sacoglossa</taxon>
        <taxon>Placobranchoidea</taxon>
        <taxon>Plakobranchidae</taxon>
        <taxon>Elysia</taxon>
    </lineage>
</organism>
<dbReference type="Pfam" id="PF00628">
    <property type="entry name" value="PHD"/>
    <property type="match status" value="1"/>
</dbReference>
<name>A0AAV4EMZ5_9GAST</name>
<comment type="caution">
    <text evidence="7">The sequence shown here is derived from an EMBL/GenBank/DDBJ whole genome shotgun (WGS) entry which is preliminary data.</text>
</comment>
<dbReference type="InterPro" id="IPR001965">
    <property type="entry name" value="Znf_PHD"/>
</dbReference>
<evidence type="ECO:0000259" key="6">
    <source>
        <dbReference type="PROSITE" id="PS50016"/>
    </source>
</evidence>
<keyword evidence="3" id="KW-0862">Zinc</keyword>
<reference evidence="7 8" key="1">
    <citation type="journal article" date="2021" name="Elife">
        <title>Chloroplast acquisition without the gene transfer in kleptoplastic sea slugs, Plakobranchus ocellatus.</title>
        <authorList>
            <person name="Maeda T."/>
            <person name="Takahashi S."/>
            <person name="Yoshida T."/>
            <person name="Shimamura S."/>
            <person name="Takaki Y."/>
            <person name="Nagai Y."/>
            <person name="Toyoda A."/>
            <person name="Suzuki Y."/>
            <person name="Arimoto A."/>
            <person name="Ishii H."/>
            <person name="Satoh N."/>
            <person name="Nishiyama T."/>
            <person name="Hasebe M."/>
            <person name="Maruyama T."/>
            <person name="Minagawa J."/>
            <person name="Obokata J."/>
            <person name="Shigenobu S."/>
        </authorList>
    </citation>
    <scope>NUCLEOTIDE SEQUENCE [LARGE SCALE GENOMIC DNA]</scope>
</reference>
<accession>A0AAV4EMZ5</accession>
<evidence type="ECO:0000313" key="8">
    <source>
        <dbReference type="Proteomes" id="UP000762676"/>
    </source>
</evidence>
<keyword evidence="2 4" id="KW-0863">Zinc-finger</keyword>
<evidence type="ECO:0000256" key="2">
    <source>
        <dbReference type="ARBA" id="ARBA00022771"/>
    </source>
</evidence>
<dbReference type="InterPro" id="IPR011011">
    <property type="entry name" value="Znf_FYVE_PHD"/>
</dbReference>
<gene>
    <name evidence="7" type="ORF">ElyMa_000122000</name>
</gene>
<dbReference type="SMART" id="SM00249">
    <property type="entry name" value="PHD"/>
    <property type="match status" value="1"/>
</dbReference>
<sequence>MDESGFHFEHQPVKVVCRKGTKSLNSRVSSSRENVTIIACTSASEDEKEEKERKDKEKDERMKARAEKKRQQVTAAASKSAPKTKKQKLSSSGTVTQTRRRTPAATRTTYTTDKCTLCFASSGGDWVQCDTCQRWMHQKCVPPPHQRLMKYSIESGEPFRCHICMFFNGYLSFLGSLLDTRAAFKFN</sequence>
<keyword evidence="8" id="KW-1185">Reference proteome</keyword>
<dbReference type="Gene3D" id="3.30.40.10">
    <property type="entry name" value="Zinc/RING finger domain, C3HC4 (zinc finger)"/>
    <property type="match status" value="1"/>
</dbReference>
<dbReference type="AlphaFoldDB" id="A0AAV4EMZ5"/>
<evidence type="ECO:0000313" key="7">
    <source>
        <dbReference type="EMBL" id="GFR62116.1"/>
    </source>
</evidence>
<dbReference type="Proteomes" id="UP000762676">
    <property type="component" value="Unassembled WGS sequence"/>
</dbReference>
<dbReference type="SUPFAM" id="SSF57903">
    <property type="entry name" value="FYVE/PHD zinc finger"/>
    <property type="match status" value="1"/>
</dbReference>
<keyword evidence="1" id="KW-0479">Metal-binding</keyword>
<dbReference type="GO" id="GO:0008270">
    <property type="term" value="F:zinc ion binding"/>
    <property type="evidence" value="ECO:0007669"/>
    <property type="project" value="UniProtKB-KW"/>
</dbReference>
<dbReference type="InterPro" id="IPR013083">
    <property type="entry name" value="Znf_RING/FYVE/PHD"/>
</dbReference>